<dbReference type="SUPFAM" id="SSF54637">
    <property type="entry name" value="Thioesterase/thiol ester dehydrase-isomerase"/>
    <property type="match status" value="2"/>
</dbReference>
<dbReference type="OrthoDB" id="3214314at2"/>
<dbReference type="EMBL" id="QFYS01000012">
    <property type="protein sequence ID" value="RAK62307.1"/>
    <property type="molecule type" value="Genomic_DNA"/>
</dbReference>
<keyword evidence="3" id="KW-1185">Reference proteome</keyword>
<reference evidence="2 3" key="1">
    <citation type="submission" date="2018-05" db="EMBL/GenBank/DDBJ databases">
        <authorList>
            <person name="Lanie J.A."/>
            <person name="Ng W.-L."/>
            <person name="Kazmierczak K.M."/>
            <person name="Andrzejewski T.M."/>
            <person name="Davidsen T.M."/>
            <person name="Wayne K.J."/>
            <person name="Tettelin H."/>
            <person name="Glass J.I."/>
            <person name="Rusch D."/>
            <person name="Podicherti R."/>
            <person name="Tsui H.-C.T."/>
            <person name="Winkler M.E."/>
        </authorList>
    </citation>
    <scope>NUCLEOTIDE SEQUENCE [LARGE SCALE GENOMIC DNA]</scope>
    <source>
        <strain evidence="2 3">BUT-10</strain>
    </source>
</reference>
<dbReference type="AlphaFoldDB" id="A0A328B5Y3"/>
<feature type="domain" description="Acyl-CoA thioesterase-like C-terminal" evidence="1">
    <location>
        <begin position="127"/>
        <end position="263"/>
    </location>
</feature>
<sequence>MDKLFFDLRPTHNPHRWYLQLDPSVCVGPPGNVFMFGGVGLASAVAAMERTCGRPLIWATAQYLSYARPPSIVDLDVWTPAEGKYNTQARVVGHVDDKEILTVNAALGARPSDLSQQWLEMPEAPPPEDCEVADHWRGSEEGLHSRIEVRVARGRYGSDRLGHPQADGRSLLWVRPREGFPIDAPMLAIMADFVPSGLGAALGKHAGGNSLDNTLRIRRIVPTEWVLCDIRMTGVHGGFAHGAMYLFAQDGELMATASQSLIVRIRESVTER</sequence>
<gene>
    <name evidence="2" type="ORF">DJ019_19445</name>
</gene>
<dbReference type="InterPro" id="IPR049450">
    <property type="entry name" value="ACOT8-like_C"/>
</dbReference>
<comment type="caution">
    <text evidence="2">The sequence shown here is derived from an EMBL/GenBank/DDBJ whole genome shotgun (WGS) entry which is preliminary data.</text>
</comment>
<protein>
    <submittedName>
        <fullName evidence="2">Acyl-CoA thioesterase</fullName>
    </submittedName>
</protein>
<dbReference type="Proteomes" id="UP000249524">
    <property type="component" value="Unassembled WGS sequence"/>
</dbReference>
<evidence type="ECO:0000259" key="1">
    <source>
        <dbReference type="Pfam" id="PF20789"/>
    </source>
</evidence>
<evidence type="ECO:0000313" key="2">
    <source>
        <dbReference type="EMBL" id="RAK62307.1"/>
    </source>
</evidence>
<dbReference type="InterPro" id="IPR042171">
    <property type="entry name" value="Acyl-CoA_hotdog"/>
</dbReference>
<dbReference type="RefSeq" id="WP_111278227.1">
    <property type="nucleotide sequence ID" value="NZ_QFYS01000012.1"/>
</dbReference>
<dbReference type="InterPro" id="IPR029069">
    <property type="entry name" value="HotDog_dom_sf"/>
</dbReference>
<proteinExistence type="predicted"/>
<dbReference type="Pfam" id="PF20789">
    <property type="entry name" value="4HBT_3C"/>
    <property type="match status" value="1"/>
</dbReference>
<accession>A0A328B5Y3</accession>
<name>A0A328B5Y3_9CAUL</name>
<organism evidence="2 3">
    <name type="scientific">Phenylobacterium kunshanense</name>
    <dbReference type="NCBI Taxonomy" id="1445034"/>
    <lineage>
        <taxon>Bacteria</taxon>
        <taxon>Pseudomonadati</taxon>
        <taxon>Pseudomonadota</taxon>
        <taxon>Alphaproteobacteria</taxon>
        <taxon>Caulobacterales</taxon>
        <taxon>Caulobacteraceae</taxon>
        <taxon>Phenylobacterium</taxon>
    </lineage>
</organism>
<evidence type="ECO:0000313" key="3">
    <source>
        <dbReference type="Proteomes" id="UP000249524"/>
    </source>
</evidence>
<dbReference type="Gene3D" id="2.40.160.210">
    <property type="entry name" value="Acyl-CoA thioesterase, double hotdog domain"/>
    <property type="match status" value="1"/>
</dbReference>